<organism evidence="1 2">
    <name type="scientific">Prorocentrum cordatum</name>
    <dbReference type="NCBI Taxonomy" id="2364126"/>
    <lineage>
        <taxon>Eukaryota</taxon>
        <taxon>Sar</taxon>
        <taxon>Alveolata</taxon>
        <taxon>Dinophyceae</taxon>
        <taxon>Prorocentrales</taxon>
        <taxon>Prorocentraceae</taxon>
        <taxon>Prorocentrum</taxon>
    </lineage>
</organism>
<evidence type="ECO:0000313" key="2">
    <source>
        <dbReference type="Proteomes" id="UP001189429"/>
    </source>
</evidence>
<protein>
    <recommendedName>
        <fullName evidence="3">KIF-binding protein</fullName>
    </recommendedName>
</protein>
<dbReference type="EMBL" id="CAUYUJ010018771">
    <property type="protein sequence ID" value="CAK0886205.1"/>
    <property type="molecule type" value="Genomic_DNA"/>
</dbReference>
<sequence>MTCADHYIDGPICPQPRPWEQLVALSDEACPHRGGDLHLDVLLKYGKVLSWDGDAEGAVDAFTAADEVLAERPAEEPGVQRRRAEVWMELAQALRAGGDLDGAERQLSGAVETAWRGSWPACRSPRSPRRGSWTPRRARTYWTRRAWWARFGKPRRRLPRCACRRAISRGPSSCT</sequence>
<dbReference type="InterPro" id="IPR011990">
    <property type="entry name" value="TPR-like_helical_dom_sf"/>
</dbReference>
<dbReference type="Proteomes" id="UP001189429">
    <property type="component" value="Unassembled WGS sequence"/>
</dbReference>
<proteinExistence type="predicted"/>
<gene>
    <name evidence="1" type="ORF">PCOR1329_LOCUS67614</name>
</gene>
<keyword evidence="2" id="KW-1185">Reference proteome</keyword>
<comment type="caution">
    <text evidence="1">The sequence shown here is derived from an EMBL/GenBank/DDBJ whole genome shotgun (WGS) entry which is preliminary data.</text>
</comment>
<name>A0ABN9WMB4_9DINO</name>
<accession>A0ABN9WMB4</accession>
<reference evidence="1" key="1">
    <citation type="submission" date="2023-10" db="EMBL/GenBank/DDBJ databases">
        <authorList>
            <person name="Chen Y."/>
            <person name="Shah S."/>
            <person name="Dougan E. K."/>
            <person name="Thang M."/>
            <person name="Chan C."/>
        </authorList>
    </citation>
    <scope>NUCLEOTIDE SEQUENCE [LARGE SCALE GENOMIC DNA]</scope>
</reference>
<evidence type="ECO:0000313" key="1">
    <source>
        <dbReference type="EMBL" id="CAK0886205.1"/>
    </source>
</evidence>
<dbReference type="Gene3D" id="1.25.40.10">
    <property type="entry name" value="Tetratricopeptide repeat domain"/>
    <property type="match status" value="1"/>
</dbReference>
<evidence type="ECO:0008006" key="3">
    <source>
        <dbReference type="Google" id="ProtNLM"/>
    </source>
</evidence>
<dbReference type="SUPFAM" id="SSF48452">
    <property type="entry name" value="TPR-like"/>
    <property type="match status" value="1"/>
</dbReference>